<reference evidence="3 4" key="1">
    <citation type="journal article" date="2016" name="Mol. Biol. Evol.">
        <title>Comparative Genomics of Early-Diverging Mushroom-Forming Fungi Provides Insights into the Origins of Lignocellulose Decay Capabilities.</title>
        <authorList>
            <person name="Nagy L.G."/>
            <person name="Riley R."/>
            <person name="Tritt A."/>
            <person name="Adam C."/>
            <person name="Daum C."/>
            <person name="Floudas D."/>
            <person name="Sun H."/>
            <person name="Yadav J.S."/>
            <person name="Pangilinan J."/>
            <person name="Larsson K.H."/>
            <person name="Matsuura K."/>
            <person name="Barry K."/>
            <person name="Labutti K."/>
            <person name="Kuo R."/>
            <person name="Ohm R.A."/>
            <person name="Bhattacharya S.S."/>
            <person name="Shirouzu T."/>
            <person name="Yoshinaga Y."/>
            <person name="Martin F.M."/>
            <person name="Grigoriev I.V."/>
            <person name="Hibbett D.S."/>
        </authorList>
    </citation>
    <scope>NUCLEOTIDE SEQUENCE [LARGE SCALE GENOMIC DNA]</scope>
    <source>
        <strain evidence="3 4">HHB12029</strain>
    </source>
</reference>
<feature type="compositionally biased region" description="Basic and acidic residues" evidence="2">
    <location>
        <begin position="17"/>
        <end position="46"/>
    </location>
</feature>
<gene>
    <name evidence="3" type="ORF">EXIGLDRAFT_755278</name>
</gene>
<protein>
    <submittedName>
        <fullName evidence="3">Uncharacterized protein</fullName>
    </submittedName>
</protein>
<dbReference type="Proteomes" id="UP000077266">
    <property type="component" value="Unassembled WGS sequence"/>
</dbReference>
<proteinExistence type="predicted"/>
<evidence type="ECO:0000256" key="2">
    <source>
        <dbReference type="SAM" id="MobiDB-lite"/>
    </source>
</evidence>
<evidence type="ECO:0000313" key="4">
    <source>
        <dbReference type="Proteomes" id="UP000077266"/>
    </source>
</evidence>
<dbReference type="InParanoid" id="A0A165C6K7"/>
<accession>A0A165C6K7</accession>
<dbReference type="EMBL" id="KV426358">
    <property type="protein sequence ID" value="KZV81914.1"/>
    <property type="molecule type" value="Genomic_DNA"/>
</dbReference>
<dbReference type="AlphaFoldDB" id="A0A165C6K7"/>
<name>A0A165C6K7_EXIGL</name>
<organism evidence="3 4">
    <name type="scientific">Exidia glandulosa HHB12029</name>
    <dbReference type="NCBI Taxonomy" id="1314781"/>
    <lineage>
        <taxon>Eukaryota</taxon>
        <taxon>Fungi</taxon>
        <taxon>Dikarya</taxon>
        <taxon>Basidiomycota</taxon>
        <taxon>Agaricomycotina</taxon>
        <taxon>Agaricomycetes</taxon>
        <taxon>Auriculariales</taxon>
        <taxon>Exidiaceae</taxon>
        <taxon>Exidia</taxon>
    </lineage>
</organism>
<feature type="region of interest" description="Disordered" evidence="2">
    <location>
        <begin position="1"/>
        <end position="46"/>
    </location>
</feature>
<sequence>MASQKRPPTASTSSIPMKRDSFPDDVHGRRDFTEESGAKRRRTLERNAEQGEQLKFTILELLAKNADGLRGLLGHCDDGLPQLRAAIMAIENMLPVMTNDLGNGITALEHDVMVAKNDLQELKNSVTQREELLQDVQTLLGVYSRSEKQPQHNDASPSPASDVIQLYTAMTGLTLNASFTSAGDAYMCNCRLAPDAEDAAELDTTRVFDFGLCKTGGSFMYQPGRAPENLEKDEKFKQGRMIPQAILPSYFLALATALEVD</sequence>
<keyword evidence="1" id="KW-0175">Coiled coil</keyword>
<keyword evidence="4" id="KW-1185">Reference proteome</keyword>
<feature type="coiled-coil region" evidence="1">
    <location>
        <begin position="105"/>
        <end position="139"/>
    </location>
</feature>
<evidence type="ECO:0000313" key="3">
    <source>
        <dbReference type="EMBL" id="KZV81914.1"/>
    </source>
</evidence>
<evidence type="ECO:0000256" key="1">
    <source>
        <dbReference type="SAM" id="Coils"/>
    </source>
</evidence>